<dbReference type="PANTHER" id="PTHR42859">
    <property type="entry name" value="OXIDOREDUCTASE"/>
    <property type="match status" value="1"/>
</dbReference>
<evidence type="ECO:0000313" key="11">
    <source>
        <dbReference type="EMBL" id="QEH38591.1"/>
    </source>
</evidence>
<dbReference type="GO" id="GO:0051539">
    <property type="term" value="F:4 iron, 4 sulfur cluster binding"/>
    <property type="evidence" value="ECO:0007669"/>
    <property type="project" value="UniProtKB-UniRule"/>
</dbReference>
<dbReference type="EMBL" id="CP042997">
    <property type="protein sequence ID" value="QEH38591.1"/>
    <property type="molecule type" value="Genomic_DNA"/>
</dbReference>
<keyword evidence="5 9" id="KW-0479">Metal-binding</keyword>
<dbReference type="InterPro" id="IPR017896">
    <property type="entry name" value="4Fe4S_Fe-S-bd"/>
</dbReference>
<feature type="domain" description="4Fe-4S ferredoxin-type" evidence="10">
    <location>
        <begin position="31"/>
        <end position="60"/>
    </location>
</feature>
<keyword evidence="6 9" id="KW-0249">Electron transport</keyword>
<dbReference type="SUPFAM" id="SSF54862">
    <property type="entry name" value="4Fe-4S ferredoxins"/>
    <property type="match status" value="1"/>
</dbReference>
<dbReference type="OrthoDB" id="9798098at2"/>
<evidence type="ECO:0000256" key="7">
    <source>
        <dbReference type="ARBA" id="ARBA00023004"/>
    </source>
</evidence>
<dbReference type="Gene3D" id="3.30.70.20">
    <property type="match status" value="1"/>
</dbReference>
<evidence type="ECO:0000256" key="4">
    <source>
        <dbReference type="ARBA" id="ARBA00022485"/>
    </source>
</evidence>
<evidence type="ECO:0000256" key="6">
    <source>
        <dbReference type="ARBA" id="ARBA00022982"/>
    </source>
</evidence>
<dbReference type="KEGG" id="agv:OJF2_71950"/>
<evidence type="ECO:0000256" key="9">
    <source>
        <dbReference type="RuleBase" id="RU365098"/>
    </source>
</evidence>
<comment type="cofactor">
    <cofactor evidence="1">
        <name>[3Fe-4S] cluster</name>
        <dbReference type="ChEBI" id="CHEBI:21137"/>
    </cofactor>
</comment>
<dbReference type="AlphaFoldDB" id="A0A5B9WF59"/>
<keyword evidence="7 9" id="KW-0408">Iron</keyword>
<dbReference type="RefSeq" id="WP_148598021.1">
    <property type="nucleotide sequence ID" value="NZ_CP042997.1"/>
</dbReference>
<evidence type="ECO:0000256" key="2">
    <source>
        <dbReference type="ARBA" id="ARBA00001966"/>
    </source>
</evidence>
<keyword evidence="3 9" id="KW-0813">Transport</keyword>
<dbReference type="PROSITE" id="PS00198">
    <property type="entry name" value="4FE4S_FER_1"/>
    <property type="match status" value="1"/>
</dbReference>
<dbReference type="GO" id="GO:0046872">
    <property type="term" value="F:metal ion binding"/>
    <property type="evidence" value="ECO:0007669"/>
    <property type="project" value="UniProtKB-UniRule"/>
</dbReference>
<dbReference type="InterPro" id="IPR000813">
    <property type="entry name" value="7Fe_ferredoxin"/>
</dbReference>
<evidence type="ECO:0000313" key="12">
    <source>
        <dbReference type="Proteomes" id="UP000324233"/>
    </source>
</evidence>
<evidence type="ECO:0000256" key="1">
    <source>
        <dbReference type="ARBA" id="ARBA00001927"/>
    </source>
</evidence>
<gene>
    <name evidence="11" type="primary">fdxA_2</name>
    <name evidence="11" type="ORF">OJF2_71950</name>
</gene>
<dbReference type="PROSITE" id="PS51379">
    <property type="entry name" value="4FE4S_FER_2"/>
    <property type="match status" value="1"/>
</dbReference>
<protein>
    <recommendedName>
        <fullName evidence="9">Ferredoxin</fullName>
    </recommendedName>
</protein>
<dbReference type="GO" id="GO:0009055">
    <property type="term" value="F:electron transfer activity"/>
    <property type="evidence" value="ECO:0007669"/>
    <property type="project" value="UniProtKB-UniRule"/>
</dbReference>
<keyword evidence="12" id="KW-1185">Reference proteome</keyword>
<keyword evidence="4 9" id="KW-0004">4Fe-4S</keyword>
<keyword evidence="8 9" id="KW-0411">Iron-sulfur</keyword>
<reference evidence="11 12" key="1">
    <citation type="submission" date="2019-08" db="EMBL/GenBank/DDBJ databases">
        <title>Deep-cultivation of Planctomycetes and their phenomic and genomic characterization uncovers novel biology.</title>
        <authorList>
            <person name="Wiegand S."/>
            <person name="Jogler M."/>
            <person name="Boedeker C."/>
            <person name="Pinto D."/>
            <person name="Vollmers J."/>
            <person name="Rivas-Marin E."/>
            <person name="Kohn T."/>
            <person name="Peeters S.H."/>
            <person name="Heuer A."/>
            <person name="Rast P."/>
            <person name="Oberbeckmann S."/>
            <person name="Bunk B."/>
            <person name="Jeske O."/>
            <person name="Meyerdierks A."/>
            <person name="Storesund J.E."/>
            <person name="Kallscheuer N."/>
            <person name="Luecker S."/>
            <person name="Lage O.M."/>
            <person name="Pohl T."/>
            <person name="Merkel B.J."/>
            <person name="Hornburger P."/>
            <person name="Mueller R.-W."/>
            <person name="Bruemmer F."/>
            <person name="Labrenz M."/>
            <person name="Spormann A.M."/>
            <person name="Op den Camp H."/>
            <person name="Overmann J."/>
            <person name="Amann R."/>
            <person name="Jetten M.S.M."/>
            <person name="Mascher T."/>
            <person name="Medema M.H."/>
            <person name="Devos D.P."/>
            <person name="Kaster A.-K."/>
            <person name="Ovreas L."/>
            <person name="Rohde M."/>
            <person name="Galperin M.Y."/>
            <person name="Jogler C."/>
        </authorList>
    </citation>
    <scope>NUCLEOTIDE SEQUENCE [LARGE SCALE GENOMIC DNA]</scope>
    <source>
        <strain evidence="11 12">OJF2</strain>
    </source>
</reference>
<dbReference type="InterPro" id="IPR050294">
    <property type="entry name" value="RnfB_subfamily"/>
</dbReference>
<comment type="function">
    <text evidence="9">Ferredoxins are iron-sulfur proteins that transfer electrons in a wide variety of metabolic reactions.</text>
</comment>
<organism evidence="11 12">
    <name type="scientific">Aquisphaera giovannonii</name>
    <dbReference type="NCBI Taxonomy" id="406548"/>
    <lineage>
        <taxon>Bacteria</taxon>
        <taxon>Pseudomonadati</taxon>
        <taxon>Planctomycetota</taxon>
        <taxon>Planctomycetia</taxon>
        <taxon>Isosphaerales</taxon>
        <taxon>Isosphaeraceae</taxon>
        <taxon>Aquisphaera</taxon>
    </lineage>
</organism>
<dbReference type="Proteomes" id="UP000324233">
    <property type="component" value="Chromosome"/>
</dbReference>
<dbReference type="InterPro" id="IPR017900">
    <property type="entry name" value="4Fe4S_Fe_S_CS"/>
</dbReference>
<comment type="cofactor">
    <cofactor evidence="2 9">
        <name>[4Fe-4S] cluster</name>
        <dbReference type="ChEBI" id="CHEBI:49883"/>
    </cofactor>
</comment>
<evidence type="ECO:0000256" key="3">
    <source>
        <dbReference type="ARBA" id="ARBA00022448"/>
    </source>
</evidence>
<dbReference type="PANTHER" id="PTHR42859:SF2">
    <property type="entry name" value="FERREDOXIN"/>
    <property type="match status" value="1"/>
</dbReference>
<evidence type="ECO:0000256" key="8">
    <source>
        <dbReference type="ARBA" id="ARBA00023014"/>
    </source>
</evidence>
<accession>A0A5B9WF59</accession>
<evidence type="ECO:0000259" key="10">
    <source>
        <dbReference type="PROSITE" id="PS51379"/>
    </source>
</evidence>
<evidence type="ECO:0000256" key="5">
    <source>
        <dbReference type="ARBA" id="ARBA00022723"/>
    </source>
</evidence>
<dbReference type="Pfam" id="PF13237">
    <property type="entry name" value="Fer4_10"/>
    <property type="match status" value="1"/>
</dbReference>
<name>A0A5B9WF59_9BACT</name>
<dbReference type="PRINTS" id="PR00354">
    <property type="entry name" value="7FE8SFRDOXIN"/>
</dbReference>
<sequence length="98" mass="11043">MAHVVTEPCFDCKYTNCVVVCPTDAFRDGERMLFIDPESCIDCDHCGAECPTHAIFWEDDVPEPWRYYIALNREMSAICPPIVDRKEPLAGKGETGEA</sequence>
<proteinExistence type="predicted"/>